<reference evidence="1" key="1">
    <citation type="submission" date="2019-03" db="EMBL/GenBank/DDBJ databases">
        <title>Long read genome sequence of the mycoparasitic Pythium oligandrum ATCC 38472 isolated from sugarbeet rhizosphere.</title>
        <authorList>
            <person name="Gaulin E."/>
        </authorList>
    </citation>
    <scope>NUCLEOTIDE SEQUENCE</scope>
    <source>
        <strain evidence="1">ATCC 38472_TT</strain>
    </source>
</reference>
<evidence type="ECO:0000313" key="2">
    <source>
        <dbReference type="Proteomes" id="UP000794436"/>
    </source>
</evidence>
<dbReference type="EMBL" id="SPLM01000113">
    <property type="protein sequence ID" value="TMW57921.1"/>
    <property type="molecule type" value="Genomic_DNA"/>
</dbReference>
<organism evidence="1 2">
    <name type="scientific">Pythium oligandrum</name>
    <name type="common">Mycoparasitic fungus</name>
    <dbReference type="NCBI Taxonomy" id="41045"/>
    <lineage>
        <taxon>Eukaryota</taxon>
        <taxon>Sar</taxon>
        <taxon>Stramenopiles</taxon>
        <taxon>Oomycota</taxon>
        <taxon>Peronosporomycetes</taxon>
        <taxon>Pythiales</taxon>
        <taxon>Pythiaceae</taxon>
        <taxon>Pythium</taxon>
    </lineage>
</organism>
<protein>
    <recommendedName>
        <fullName evidence="3">Helicase-associated domain-containing protein</fullName>
    </recommendedName>
</protein>
<keyword evidence="2" id="KW-1185">Reference proteome</keyword>
<evidence type="ECO:0008006" key="3">
    <source>
        <dbReference type="Google" id="ProtNLM"/>
    </source>
</evidence>
<dbReference type="OrthoDB" id="93497at2759"/>
<proteinExistence type="predicted"/>
<sequence>MMRGFRPTRLHGLVRGLSLSPRIISSSLARHVSNSAAETPKATKQPQWPLRGDDFVRTIDCMRIFQQLHGHFLVPLQYRVPKEAKKASSEDNAVNPWPQELHGYPLGHRLSVLLSTPSHRRRHPEAVSALRAMGIPIDVDWKLYIWEHITCAALKTYKEKYGHLVVPRAFVVPDGDKTWPKHTWGMRLGFTAVDLRQRQENLKLYQRQDLEKLEFAWHASEYMWSHRILPALKMYKEIYSNLHVPVSFVVPSEAPWPEKMWRLCLGTTVLSLRRAKLGNIDIYKEQLERDAQVLDDLGFIWEVWPERWTTVILPAIEAFITVYGERARFDRSFVVPRESPWPQQTWGLKLGSTIHNIRYGGRYRDQIFQDQERLKELGVFELLTEEWELAAGK</sequence>
<comment type="caution">
    <text evidence="1">The sequence shown here is derived from an EMBL/GenBank/DDBJ whole genome shotgun (WGS) entry which is preliminary data.</text>
</comment>
<dbReference type="AlphaFoldDB" id="A0A8K1C797"/>
<accession>A0A8K1C797</accession>
<dbReference type="Proteomes" id="UP000794436">
    <property type="component" value="Unassembled WGS sequence"/>
</dbReference>
<gene>
    <name evidence="1" type="ORF">Poli38472_013395</name>
</gene>
<name>A0A8K1C797_PYTOL</name>
<dbReference type="PANTHER" id="PTHR37066:SF1">
    <property type="entry name" value="LNS2_PITP DOMAIN-CONTAINING PROTEIN"/>
    <property type="match status" value="1"/>
</dbReference>
<dbReference type="PANTHER" id="PTHR37066">
    <property type="entry name" value="HELICASE-ASSOCIATED"/>
    <property type="match status" value="1"/>
</dbReference>
<evidence type="ECO:0000313" key="1">
    <source>
        <dbReference type="EMBL" id="TMW57921.1"/>
    </source>
</evidence>